<protein>
    <recommendedName>
        <fullName evidence="5">Peptidase</fullName>
    </recommendedName>
</protein>
<feature type="compositionally biased region" description="Basic and acidic residues" evidence="1">
    <location>
        <begin position="250"/>
        <end position="286"/>
    </location>
</feature>
<feature type="transmembrane region" description="Helical" evidence="2">
    <location>
        <begin position="543"/>
        <end position="567"/>
    </location>
</feature>
<dbReference type="RefSeq" id="WP_054582305.1">
    <property type="nucleotide sequence ID" value="NZ_CP012808.1"/>
</dbReference>
<feature type="transmembrane region" description="Helical" evidence="2">
    <location>
        <begin position="150"/>
        <end position="171"/>
    </location>
</feature>
<organism evidence="3 4">
    <name type="scientific">Acinetobacter equi</name>
    <dbReference type="NCBI Taxonomy" id="1324350"/>
    <lineage>
        <taxon>Bacteria</taxon>
        <taxon>Pseudomonadati</taxon>
        <taxon>Pseudomonadota</taxon>
        <taxon>Gammaproteobacteria</taxon>
        <taxon>Moraxellales</taxon>
        <taxon>Moraxellaceae</taxon>
        <taxon>Acinetobacter</taxon>
    </lineage>
</organism>
<feature type="region of interest" description="Disordered" evidence="1">
    <location>
        <begin position="247"/>
        <end position="315"/>
    </location>
</feature>
<reference evidence="3 4" key="1">
    <citation type="journal article" date="2015" name="Int. J. Syst. Evol. Microbiol.">
        <title>Acinetobacter equi sp. nov. isolated from horse faeces.</title>
        <authorList>
            <person name="Poppel M.T."/>
            <person name="Skiebe E."/>
            <person name="Laue M."/>
            <person name="Bergmann H."/>
            <person name="Ebersberger I."/>
            <person name="Garn T."/>
            <person name="Fruth A."/>
            <person name="Baumgardt S."/>
            <person name="Busse H.J."/>
            <person name="Wilharm G."/>
        </authorList>
    </citation>
    <scope>NUCLEOTIDE SEQUENCE [LARGE SCALE GENOMIC DNA]</scope>
    <source>
        <strain evidence="3 4">114</strain>
    </source>
</reference>
<evidence type="ECO:0000313" key="4">
    <source>
        <dbReference type="Proteomes" id="UP000064939"/>
    </source>
</evidence>
<dbReference type="InterPro" id="IPR005625">
    <property type="entry name" value="PepSY-ass_TM"/>
</dbReference>
<dbReference type="KEGG" id="aei:AOY20_13240"/>
<dbReference type="PANTHER" id="PTHR34219">
    <property type="entry name" value="IRON-REGULATED INNER MEMBRANE PROTEIN-RELATED"/>
    <property type="match status" value="1"/>
</dbReference>
<dbReference type="STRING" id="1324350.AOY20_13240"/>
<keyword evidence="2" id="KW-0472">Membrane</keyword>
<feature type="transmembrane region" description="Helical" evidence="2">
    <location>
        <begin position="488"/>
        <end position="504"/>
    </location>
</feature>
<dbReference type="Pfam" id="PF03929">
    <property type="entry name" value="PepSY_TM"/>
    <property type="match status" value="1"/>
</dbReference>
<feature type="transmembrane region" description="Helical" evidence="2">
    <location>
        <begin position="511"/>
        <end position="531"/>
    </location>
</feature>
<proteinExistence type="predicted"/>
<evidence type="ECO:0000313" key="3">
    <source>
        <dbReference type="EMBL" id="ALH96426.1"/>
    </source>
</evidence>
<dbReference type="AlphaFoldDB" id="A0A0N9W5A6"/>
<name>A0A0N9W5A6_9GAMM</name>
<dbReference type="Proteomes" id="UP000064939">
    <property type="component" value="Chromosome"/>
</dbReference>
<keyword evidence="4" id="KW-1185">Reference proteome</keyword>
<dbReference type="PANTHER" id="PTHR34219:SF4">
    <property type="entry name" value="PEPSY DOMAIN-CONTAINING PROTEIN"/>
    <property type="match status" value="1"/>
</dbReference>
<evidence type="ECO:0008006" key="5">
    <source>
        <dbReference type="Google" id="ProtNLM"/>
    </source>
</evidence>
<evidence type="ECO:0000256" key="2">
    <source>
        <dbReference type="SAM" id="Phobius"/>
    </source>
</evidence>
<feature type="transmembrane region" description="Helical" evidence="2">
    <location>
        <begin position="20"/>
        <end position="41"/>
    </location>
</feature>
<feature type="transmembrane region" description="Helical" evidence="2">
    <location>
        <begin position="453"/>
        <end position="472"/>
    </location>
</feature>
<dbReference type="OrthoDB" id="9776609at2"/>
<feature type="transmembrane region" description="Helical" evidence="2">
    <location>
        <begin position="200"/>
        <end position="227"/>
    </location>
</feature>
<keyword evidence="2" id="KW-1133">Transmembrane helix</keyword>
<gene>
    <name evidence="3" type="ORF">AOY20_13240</name>
</gene>
<evidence type="ECO:0000256" key="1">
    <source>
        <dbReference type="SAM" id="MobiDB-lite"/>
    </source>
</evidence>
<feature type="transmembrane region" description="Helical" evidence="2">
    <location>
        <begin position="410"/>
        <end position="432"/>
    </location>
</feature>
<sequence length="591" mass="66983">MRVDAKQEGPRQSMSWLHTWASLILGWLLYAIFVTGTLSFFQNEITVWMKPELHQSVPHSSQVAQTQVALKYLQENHPNAGSWNIQLPNSRQNTTLITVRDQGEDPRARRGGNRITIDSATGEVLEARETRGGSFLYRFHFDLYGMPRMWARWIVGIATLLMLVAIISGVITHKKIFKDFFTFRPGKGQRSWLDAHNATAVFALPFHIMITLSGLLLLLFTIMPWGIEKIYDNRGAFLQEQNRALVQTNNEKEKSNANRENRSERNSESSENTPRNDRGDNTERMSARNGNAEVPNERRRKHQSVEAQPAPLAHLEPIITETQQEWKTNPISSISIVSPNTNQAQIELRALNGESVVFRNIYASLQFNGVTGKNTTDESAQLKNPSVAMGIYNVITTLHEARGVQLALRWLLFLSGIVGTLMIATGLVLWCVKRAHQQQKQGYKSFGYRLVEVLNIAAIIGLPIACAGYFYANRLIPAQMEARADLEIRSFFIIWLITFIYSMFRTSRQAWLELLAFASLMFALLPILNFVTGGQALWNSIAYGQWVIASFDLAMWTLAILFIFTFYKVKNHKGLAMKKAKNPASNKESEA</sequence>
<dbReference type="EMBL" id="CP012808">
    <property type="protein sequence ID" value="ALH96426.1"/>
    <property type="molecule type" value="Genomic_DNA"/>
</dbReference>
<keyword evidence="2" id="KW-0812">Transmembrane</keyword>
<accession>A0A0N9W5A6</accession>